<proteinExistence type="predicted"/>
<dbReference type="EMBL" id="BQNB010014362">
    <property type="protein sequence ID" value="GJT27259.1"/>
    <property type="molecule type" value="Genomic_DNA"/>
</dbReference>
<evidence type="ECO:0008006" key="3">
    <source>
        <dbReference type="Google" id="ProtNLM"/>
    </source>
</evidence>
<gene>
    <name evidence="1" type="ORF">Tco_0907534</name>
</gene>
<keyword evidence="2" id="KW-1185">Reference proteome</keyword>
<accession>A0ABQ5CKM1</accession>
<dbReference type="Proteomes" id="UP001151760">
    <property type="component" value="Unassembled WGS sequence"/>
</dbReference>
<name>A0ABQ5CKM1_9ASTR</name>
<comment type="caution">
    <text evidence="1">The sequence shown here is derived from an EMBL/GenBank/DDBJ whole genome shotgun (WGS) entry which is preliminary data.</text>
</comment>
<protein>
    <recommendedName>
        <fullName evidence="3">Reverse transcriptase Ty1/copia-type domain-containing protein</fullName>
    </recommendedName>
</protein>
<reference evidence="1" key="2">
    <citation type="submission" date="2022-01" db="EMBL/GenBank/DDBJ databases">
        <authorList>
            <person name="Yamashiro T."/>
            <person name="Shiraishi A."/>
            <person name="Satake H."/>
            <person name="Nakayama K."/>
        </authorList>
    </citation>
    <scope>NUCLEOTIDE SEQUENCE</scope>
</reference>
<reference evidence="1" key="1">
    <citation type="journal article" date="2022" name="Int. J. Mol. Sci.">
        <title>Draft Genome of Tanacetum Coccineum: Genomic Comparison of Closely Related Tanacetum-Family Plants.</title>
        <authorList>
            <person name="Yamashiro T."/>
            <person name="Shiraishi A."/>
            <person name="Nakayama K."/>
            <person name="Satake H."/>
        </authorList>
    </citation>
    <scope>NUCLEOTIDE SEQUENCE</scope>
</reference>
<sequence>MERDLGTRYSFERKPCFVCGSLSHLIKDCDYYEKKMAREAAFKSTRVVHANVRQATPAWTNSNRVNKENQFTPRPVQLNNIRPNLSTASKTIIIWIIYLEAMEHRGIFDSGMFLGHMTGIRAHLENYKNISKVDLFTFGGSKGSISGKVKALDSMNYIPVSLQNQANPACSKEVLDIDVQTEEAADLMKTHTPKEPSSTPISKSADDIMTFRKELDALALKHLGPVPATAPTGSINLNTAFEEVNYGNIEAISPSADHEEEFFKLQQYVLDDLPNVVAKQELKLSVKQNKGGIFISQDKYVAEILKKFDLVNVKAAITPMETKLPLTKDEEAFDVDVAPPTPKTSHLNAVQRIFKYLRANQLGIMVIQGESTPYSEALSDSD</sequence>
<organism evidence="1 2">
    <name type="scientific">Tanacetum coccineum</name>
    <dbReference type="NCBI Taxonomy" id="301880"/>
    <lineage>
        <taxon>Eukaryota</taxon>
        <taxon>Viridiplantae</taxon>
        <taxon>Streptophyta</taxon>
        <taxon>Embryophyta</taxon>
        <taxon>Tracheophyta</taxon>
        <taxon>Spermatophyta</taxon>
        <taxon>Magnoliopsida</taxon>
        <taxon>eudicotyledons</taxon>
        <taxon>Gunneridae</taxon>
        <taxon>Pentapetalae</taxon>
        <taxon>asterids</taxon>
        <taxon>campanulids</taxon>
        <taxon>Asterales</taxon>
        <taxon>Asteraceae</taxon>
        <taxon>Asteroideae</taxon>
        <taxon>Anthemideae</taxon>
        <taxon>Anthemidinae</taxon>
        <taxon>Tanacetum</taxon>
    </lineage>
</organism>
<evidence type="ECO:0000313" key="1">
    <source>
        <dbReference type="EMBL" id="GJT27259.1"/>
    </source>
</evidence>
<evidence type="ECO:0000313" key="2">
    <source>
        <dbReference type="Proteomes" id="UP001151760"/>
    </source>
</evidence>